<gene>
    <name evidence="8" type="ORF">MERGE_001518</name>
</gene>
<dbReference type="GO" id="GO:0005682">
    <property type="term" value="C:U5 snRNP"/>
    <property type="evidence" value="ECO:0007669"/>
    <property type="project" value="TreeGrafter"/>
</dbReference>
<feature type="coiled-coil region" evidence="6">
    <location>
        <begin position="439"/>
        <end position="466"/>
    </location>
</feature>
<keyword evidence="5" id="KW-0539">Nucleus</keyword>
<dbReference type="SUPFAM" id="SSF52833">
    <property type="entry name" value="Thioredoxin-like"/>
    <property type="match status" value="1"/>
</dbReference>
<keyword evidence="4" id="KW-0508">mRNA splicing</keyword>
<dbReference type="SMART" id="SM01410">
    <property type="entry name" value="DIM1"/>
    <property type="match status" value="1"/>
</dbReference>
<evidence type="ECO:0000313" key="8">
    <source>
        <dbReference type="EMBL" id="QSL67129.1"/>
    </source>
</evidence>
<dbReference type="GO" id="GO:0005681">
    <property type="term" value="C:spliceosomal complex"/>
    <property type="evidence" value="ECO:0007669"/>
    <property type="project" value="TreeGrafter"/>
</dbReference>
<dbReference type="GO" id="GO:0043625">
    <property type="term" value="C:delta DNA polymerase complex"/>
    <property type="evidence" value="ECO:0007669"/>
    <property type="project" value="InterPro"/>
</dbReference>
<comment type="subcellular location">
    <subcellularLocation>
        <location evidence="1">Nucleus</location>
    </subcellularLocation>
</comment>
<dbReference type="EMBL" id="CP054548">
    <property type="protein sequence ID" value="QSL67129.1"/>
    <property type="molecule type" value="Genomic_DNA"/>
</dbReference>
<dbReference type="Proteomes" id="UP000663699">
    <property type="component" value="Chromosome 17"/>
</dbReference>
<dbReference type="CDD" id="cd02954">
    <property type="entry name" value="DIM1"/>
    <property type="match status" value="1"/>
</dbReference>
<dbReference type="GO" id="GO:0046540">
    <property type="term" value="C:U4/U6 x U5 tri-snRNP complex"/>
    <property type="evidence" value="ECO:0007669"/>
    <property type="project" value="InterPro"/>
</dbReference>
<evidence type="ECO:0000256" key="3">
    <source>
        <dbReference type="ARBA" id="ARBA00022664"/>
    </source>
</evidence>
<evidence type="ECO:0000256" key="5">
    <source>
        <dbReference type="ARBA" id="ARBA00023242"/>
    </source>
</evidence>
<keyword evidence="3" id="KW-0507">mRNA processing</keyword>
<keyword evidence="9" id="KW-1185">Reference proteome</keyword>
<dbReference type="Pfam" id="PF09507">
    <property type="entry name" value="CDC27"/>
    <property type="match status" value="1"/>
</dbReference>
<keyword evidence="6" id="KW-0175">Coiled coil</keyword>
<evidence type="ECO:0000256" key="6">
    <source>
        <dbReference type="SAM" id="Coils"/>
    </source>
</evidence>
<evidence type="ECO:0000313" key="9">
    <source>
        <dbReference type="Proteomes" id="UP000663699"/>
    </source>
</evidence>
<dbReference type="Pfam" id="PF02966">
    <property type="entry name" value="DIM1"/>
    <property type="match status" value="1"/>
</dbReference>
<evidence type="ECO:0000256" key="1">
    <source>
        <dbReference type="ARBA" id="ARBA00004123"/>
    </source>
</evidence>
<dbReference type="GO" id="GO:0000398">
    <property type="term" value="P:mRNA splicing, via spliceosome"/>
    <property type="evidence" value="ECO:0007669"/>
    <property type="project" value="InterPro"/>
</dbReference>
<dbReference type="OrthoDB" id="147752at2759"/>
<dbReference type="FunFam" id="3.40.30.10:FF:000004">
    <property type="entry name" value="Spliceosomal protein DIB1"/>
    <property type="match status" value="1"/>
</dbReference>
<dbReference type="Gene3D" id="3.90.1030.20">
    <property type="entry name" value="DNA polymerase delta, p66 (Cdc27) subunit, wHTH domain"/>
    <property type="match status" value="1"/>
</dbReference>
<name>A0A899G6U4_9ASCO</name>
<sequence>MSYFLPHLRTGWHVDQAILSEEERLVVIRFGRDGDEECMRQDEVLYKIAEKVVNFAVIYLVDIDEVPDFKQMYELYDRCTIMFFYRNKHMMIDLGTGNNNKINWALEDKQELIDIIETVYKGARKGRGLPEDYRAFINSDTASKNPYIIYTSCELFLFINMEEYLDKLDTWIQSEQKVINYRFLSRHMGIHVEDSKKILFDYHKKCQENSKKCHAIYMISGYINEEIVDSLLVPSKKAEFLSSNTQSENSIHLEPSTLKMKVFLLVKEEDIEYIKKKFHEITSIHVYSLQFDSSRDSSALSDAFFDSYNCIKYDETLSPEEMCRKYGLIHHVNVKELPAGFQEINSSQTINVSSDSKKKKAHTSMIRSFFDCSGHAAKSTLKSDKNPSKSIKKKSNSMDSFLNSNSNAESKPSSLCSSNLVLPEKGVSDLENEENEEFIVKRQKEINLLMEMMENQEKDNANKSKESVSKAYSADLIVKNEQVNLEKKRRGRRKVLKKVTSCDKKGYLVTKNEFVWESFSEDEIPAPTKTKFDTESKEGSEKNKLKTSETKITLFFSKK</sequence>
<dbReference type="InterPro" id="IPR041913">
    <property type="entry name" value="POLD3_sf"/>
</dbReference>
<reference evidence="8" key="1">
    <citation type="submission" date="2020-06" db="EMBL/GenBank/DDBJ databases">
        <title>Genomes of multiple members of Pneumocystis genus reveal paths to human pathogen Pneumocystis jirovecii.</title>
        <authorList>
            <person name="Cisse O.H."/>
            <person name="Ma L."/>
            <person name="Dekker J."/>
            <person name="Khil P."/>
            <person name="Jo J."/>
            <person name="Brenchley J."/>
            <person name="Blair R."/>
            <person name="Pahar B."/>
            <person name="Chabe M."/>
            <person name="Van Rompay K.A."/>
            <person name="Keesler R."/>
            <person name="Sukura A."/>
            <person name="Hirsch V."/>
            <person name="Kutty G."/>
            <person name="Liu Y."/>
            <person name="Peng L."/>
            <person name="Chen J."/>
            <person name="Song J."/>
            <person name="Weissenbacher-Lang C."/>
            <person name="Xu J."/>
            <person name="Upham N.S."/>
            <person name="Stajich J.E."/>
            <person name="Cuomo C.A."/>
            <person name="Cushion M.T."/>
            <person name="Kovacs J.A."/>
        </authorList>
    </citation>
    <scope>NUCLEOTIDE SEQUENCE</scope>
    <source>
        <strain evidence="8">2A</strain>
    </source>
</reference>
<feature type="compositionally biased region" description="Polar residues" evidence="7">
    <location>
        <begin position="401"/>
        <end position="416"/>
    </location>
</feature>
<dbReference type="PANTHER" id="PTHR12052:SF5">
    <property type="entry name" value="THIOREDOXIN-LIKE PROTEIN 4A"/>
    <property type="match status" value="1"/>
</dbReference>
<organism evidence="8 9">
    <name type="scientific">Pneumocystis wakefieldiae</name>
    <dbReference type="NCBI Taxonomy" id="38082"/>
    <lineage>
        <taxon>Eukaryota</taxon>
        <taxon>Fungi</taxon>
        <taxon>Dikarya</taxon>
        <taxon>Ascomycota</taxon>
        <taxon>Taphrinomycotina</taxon>
        <taxon>Pneumocystomycetes</taxon>
        <taxon>Pneumocystaceae</taxon>
        <taxon>Pneumocystis</taxon>
    </lineage>
</organism>
<dbReference type="PANTHER" id="PTHR12052">
    <property type="entry name" value="THIOREDOXIN-LIKE PROTEN 4A, 4B"/>
    <property type="match status" value="1"/>
</dbReference>
<proteinExistence type="inferred from homology"/>
<comment type="similarity">
    <text evidence="2">Belongs to the DIM1 family.</text>
</comment>
<protein>
    <recommendedName>
        <fullName evidence="10">DNA polymerase delta subunit 3</fullName>
    </recommendedName>
</protein>
<dbReference type="InterPro" id="IPR036249">
    <property type="entry name" value="Thioredoxin-like_sf"/>
</dbReference>
<evidence type="ECO:0000256" key="7">
    <source>
        <dbReference type="SAM" id="MobiDB-lite"/>
    </source>
</evidence>
<accession>A0A899G6U4</accession>
<evidence type="ECO:0008006" key="10">
    <source>
        <dbReference type="Google" id="ProtNLM"/>
    </source>
</evidence>
<feature type="region of interest" description="Disordered" evidence="7">
    <location>
        <begin position="378"/>
        <end position="416"/>
    </location>
</feature>
<evidence type="ECO:0000256" key="2">
    <source>
        <dbReference type="ARBA" id="ARBA00008241"/>
    </source>
</evidence>
<evidence type="ECO:0000256" key="4">
    <source>
        <dbReference type="ARBA" id="ARBA00023187"/>
    </source>
</evidence>
<dbReference type="InterPro" id="IPR004123">
    <property type="entry name" value="Dim1"/>
</dbReference>
<dbReference type="AlphaFoldDB" id="A0A899G6U4"/>
<dbReference type="InterPro" id="IPR019038">
    <property type="entry name" value="POLD3"/>
</dbReference>
<dbReference type="GO" id="GO:0006260">
    <property type="term" value="P:DNA replication"/>
    <property type="evidence" value="ECO:0007669"/>
    <property type="project" value="InterPro"/>
</dbReference>
<dbReference type="Gene3D" id="3.40.30.10">
    <property type="entry name" value="Glutaredoxin"/>
    <property type="match status" value="1"/>
</dbReference>